<keyword evidence="2" id="KW-1185">Reference proteome</keyword>
<evidence type="ECO:0000313" key="2">
    <source>
        <dbReference type="Proteomes" id="UP000266861"/>
    </source>
</evidence>
<evidence type="ECO:0000313" key="1">
    <source>
        <dbReference type="EMBL" id="RHZ75573.1"/>
    </source>
</evidence>
<name>A0A397IRK0_9GLOM</name>
<dbReference type="EMBL" id="PQFF01000197">
    <property type="protein sequence ID" value="RHZ75573.1"/>
    <property type="molecule type" value="Genomic_DNA"/>
</dbReference>
<proteinExistence type="predicted"/>
<dbReference type="Proteomes" id="UP000266861">
    <property type="component" value="Unassembled WGS sequence"/>
</dbReference>
<organism evidence="1 2">
    <name type="scientific">Diversispora epigaea</name>
    <dbReference type="NCBI Taxonomy" id="1348612"/>
    <lineage>
        <taxon>Eukaryota</taxon>
        <taxon>Fungi</taxon>
        <taxon>Fungi incertae sedis</taxon>
        <taxon>Mucoromycota</taxon>
        <taxon>Glomeromycotina</taxon>
        <taxon>Glomeromycetes</taxon>
        <taxon>Diversisporales</taxon>
        <taxon>Diversisporaceae</taxon>
        <taxon>Diversispora</taxon>
    </lineage>
</organism>
<reference evidence="1 2" key="1">
    <citation type="submission" date="2018-08" db="EMBL/GenBank/DDBJ databases">
        <title>Genome and evolution of the arbuscular mycorrhizal fungus Diversispora epigaea (formerly Glomus versiforme) and its bacterial endosymbionts.</title>
        <authorList>
            <person name="Sun X."/>
            <person name="Fei Z."/>
            <person name="Harrison M."/>
        </authorList>
    </citation>
    <scope>NUCLEOTIDE SEQUENCE [LARGE SCALE GENOMIC DNA]</scope>
    <source>
        <strain evidence="1 2">IT104</strain>
    </source>
</reference>
<sequence length="185" mass="22642">MNHEFSYYKEPNLIAKSQKLINNCLGYDMKYVESYIYKYFIQPHETFKQWAIRVRVPLQELVFEKKRSIYHVHCLFGAFGNSKIIQKFWRRFRDHQMQSLLGTVYQMITLLMIRNLISQKLKNPETQQQFDLRVAKRIAEYNKYPGQYPLPDRYYNKRIIPYDWIGSIKNQLRDRFQKRLLEIEA</sequence>
<gene>
    <name evidence="1" type="ORF">Glove_212g74</name>
</gene>
<dbReference type="OrthoDB" id="2303275at2759"/>
<protein>
    <submittedName>
        <fullName evidence="1">Uncharacterized protein</fullName>
    </submittedName>
</protein>
<accession>A0A397IRK0</accession>
<comment type="caution">
    <text evidence="1">The sequence shown here is derived from an EMBL/GenBank/DDBJ whole genome shotgun (WGS) entry which is preliminary data.</text>
</comment>
<dbReference type="AlphaFoldDB" id="A0A397IRK0"/>